<dbReference type="SUPFAM" id="SSF53850">
    <property type="entry name" value="Periplasmic binding protein-like II"/>
    <property type="match status" value="1"/>
</dbReference>
<gene>
    <name evidence="2" type="ORF">J2T10_002710</name>
</gene>
<reference evidence="2 3" key="1">
    <citation type="submission" date="2023-07" db="EMBL/GenBank/DDBJ databases">
        <title>Sorghum-associated microbial communities from plants grown in Nebraska, USA.</title>
        <authorList>
            <person name="Schachtman D."/>
        </authorList>
    </citation>
    <scope>NUCLEOTIDE SEQUENCE [LARGE SCALE GENOMIC DNA]</scope>
    <source>
        <strain evidence="2 3">CC523</strain>
    </source>
</reference>
<accession>A0ABT9TN05</accession>
<keyword evidence="3" id="KW-1185">Reference proteome</keyword>
<name>A0ABT9TN05_PAENI</name>
<dbReference type="Gene3D" id="3.40.190.10">
    <property type="entry name" value="Periplasmic binding protein-like II"/>
    <property type="match status" value="2"/>
</dbReference>
<dbReference type="Proteomes" id="UP001244563">
    <property type="component" value="Unassembled WGS sequence"/>
</dbReference>
<comment type="caution">
    <text evidence="2">The sequence shown here is derived from an EMBL/GenBank/DDBJ whole genome shotgun (WGS) entry which is preliminary data.</text>
</comment>
<keyword evidence="1" id="KW-0732">Signal</keyword>
<dbReference type="InterPro" id="IPR006059">
    <property type="entry name" value="SBP"/>
</dbReference>
<dbReference type="RefSeq" id="WP_231949157.1">
    <property type="nucleotide sequence ID" value="NZ_BDDW01000011.1"/>
</dbReference>
<dbReference type="Pfam" id="PF13416">
    <property type="entry name" value="SBP_bac_8"/>
    <property type="match status" value="1"/>
</dbReference>
<dbReference type="PANTHER" id="PTHR30222">
    <property type="entry name" value="SPERMIDINE/PUTRESCINE-BINDING PERIPLASMIC PROTEIN"/>
    <property type="match status" value="1"/>
</dbReference>
<evidence type="ECO:0000313" key="3">
    <source>
        <dbReference type="Proteomes" id="UP001244563"/>
    </source>
</evidence>
<protein>
    <submittedName>
        <fullName evidence="2">Spermidine/putrescine transport system substrate-binding protein</fullName>
    </submittedName>
</protein>
<organism evidence="2 3">
    <name type="scientific">Paenarthrobacter nicotinovorans</name>
    <name type="common">Arthrobacter nicotinovorans</name>
    <dbReference type="NCBI Taxonomy" id="29320"/>
    <lineage>
        <taxon>Bacteria</taxon>
        <taxon>Bacillati</taxon>
        <taxon>Actinomycetota</taxon>
        <taxon>Actinomycetes</taxon>
        <taxon>Micrococcales</taxon>
        <taxon>Micrococcaceae</taxon>
        <taxon>Paenarthrobacter</taxon>
    </lineage>
</organism>
<dbReference type="EMBL" id="JAUSSW010000007">
    <property type="protein sequence ID" value="MDQ0103053.1"/>
    <property type="molecule type" value="Genomic_DNA"/>
</dbReference>
<dbReference type="PANTHER" id="PTHR30222:SF2">
    <property type="entry name" value="ABC TRANSPORTER SUBSTRATE-BINDING PROTEIN"/>
    <property type="match status" value="1"/>
</dbReference>
<evidence type="ECO:0000313" key="2">
    <source>
        <dbReference type="EMBL" id="MDQ0103053.1"/>
    </source>
</evidence>
<proteinExistence type="predicted"/>
<sequence length="301" mass="32343">MQAVWRPFAEKSGATMLEDTYDPAKAKAMVDSGQVSWDIVNAGSIQGTEGCGTTYQKLDKSQIDFSKIPEGLVADDCSVPSILYGAILVYNTDLFGANPPTSFADFFDTKKYPGKRGVNMTTSVEPEILEIALQADGVDPSALAPHHIEQAFKKYKSLGSNLVGWTSGAQAQQQLESGEVAMSIVWSGRGFGAAKAGGHVAAMWNEWKIKTDSLLVPTGAKDPQAAFAGINYFLGAEQQARSAEATSYAPVNVDAKPNVPAQTAEWFVNTKLKSGTPRNANFWRENFDALSQGWADWATGS</sequence>
<evidence type="ECO:0000256" key="1">
    <source>
        <dbReference type="ARBA" id="ARBA00022729"/>
    </source>
</evidence>